<dbReference type="AlphaFoldDB" id="A0A9W9CAK8"/>
<protein>
    <recommendedName>
        <fullName evidence="8">RTA1-domain-containing protein</fullName>
    </recommendedName>
</protein>
<evidence type="ECO:0000256" key="3">
    <source>
        <dbReference type="ARBA" id="ARBA00022989"/>
    </source>
</evidence>
<gene>
    <name evidence="6" type="ORF">N0V89_005556</name>
</gene>
<reference evidence="6" key="1">
    <citation type="submission" date="2022-10" db="EMBL/GenBank/DDBJ databases">
        <title>Tapping the CABI collections for fungal endophytes: first genome assemblies for Collariella, Neodidymelliopsis, Ascochyta clinopodiicola, Didymella pomorum, Didymosphaeria variabile, Neocosmospora piperis and Neocucurbitaria cava.</title>
        <authorList>
            <person name="Hill R."/>
        </authorList>
    </citation>
    <scope>NUCLEOTIDE SEQUENCE</scope>
    <source>
        <strain evidence="6">IMI 356815</strain>
    </source>
</reference>
<dbReference type="InterPro" id="IPR007568">
    <property type="entry name" value="RTA1"/>
</dbReference>
<evidence type="ECO:0000256" key="1">
    <source>
        <dbReference type="ARBA" id="ARBA00004141"/>
    </source>
</evidence>
<organism evidence="6 7">
    <name type="scientific">Didymosphaeria variabile</name>
    <dbReference type="NCBI Taxonomy" id="1932322"/>
    <lineage>
        <taxon>Eukaryota</taxon>
        <taxon>Fungi</taxon>
        <taxon>Dikarya</taxon>
        <taxon>Ascomycota</taxon>
        <taxon>Pezizomycotina</taxon>
        <taxon>Dothideomycetes</taxon>
        <taxon>Pleosporomycetidae</taxon>
        <taxon>Pleosporales</taxon>
        <taxon>Massarineae</taxon>
        <taxon>Didymosphaeriaceae</taxon>
        <taxon>Didymosphaeria</taxon>
    </lineage>
</organism>
<comment type="caution">
    <text evidence="6">The sequence shown here is derived from an EMBL/GenBank/DDBJ whole genome shotgun (WGS) entry which is preliminary data.</text>
</comment>
<keyword evidence="7" id="KW-1185">Reference proteome</keyword>
<dbReference type="EMBL" id="JAPEUX010000004">
    <property type="protein sequence ID" value="KAJ4353826.1"/>
    <property type="molecule type" value="Genomic_DNA"/>
</dbReference>
<accession>A0A9W9CAK8</accession>
<evidence type="ECO:0000313" key="6">
    <source>
        <dbReference type="EMBL" id="KAJ4353826.1"/>
    </source>
</evidence>
<keyword evidence="2 5" id="KW-0812">Transmembrane</keyword>
<dbReference type="Pfam" id="PF04479">
    <property type="entry name" value="RTA1"/>
    <property type="match status" value="1"/>
</dbReference>
<dbReference type="RefSeq" id="XP_056071600.1">
    <property type="nucleotide sequence ID" value="XM_056214333.1"/>
</dbReference>
<proteinExistence type="predicted"/>
<evidence type="ECO:0000313" key="7">
    <source>
        <dbReference type="Proteomes" id="UP001140513"/>
    </source>
</evidence>
<keyword evidence="3 5" id="KW-1133">Transmembrane helix</keyword>
<feature type="transmembrane region" description="Helical" evidence="5">
    <location>
        <begin position="72"/>
        <end position="93"/>
    </location>
</feature>
<dbReference type="GO" id="GO:0005886">
    <property type="term" value="C:plasma membrane"/>
    <property type="evidence" value="ECO:0007669"/>
    <property type="project" value="TreeGrafter"/>
</dbReference>
<feature type="transmembrane region" description="Helical" evidence="5">
    <location>
        <begin position="148"/>
        <end position="171"/>
    </location>
</feature>
<feature type="transmembrane region" description="Helical" evidence="5">
    <location>
        <begin position="274"/>
        <end position="292"/>
    </location>
</feature>
<dbReference type="Proteomes" id="UP001140513">
    <property type="component" value="Unassembled WGS sequence"/>
</dbReference>
<name>A0A9W9CAK8_9PLEO</name>
<dbReference type="PANTHER" id="PTHR31465">
    <property type="entry name" value="PROTEIN RTA1-RELATED"/>
    <property type="match status" value="1"/>
</dbReference>
<evidence type="ECO:0008006" key="8">
    <source>
        <dbReference type="Google" id="ProtNLM"/>
    </source>
</evidence>
<evidence type="ECO:0000256" key="4">
    <source>
        <dbReference type="ARBA" id="ARBA00023136"/>
    </source>
</evidence>
<feature type="transmembrane region" description="Helical" evidence="5">
    <location>
        <begin position="183"/>
        <end position="203"/>
    </location>
</feature>
<feature type="transmembrane region" description="Helical" evidence="5">
    <location>
        <begin position="105"/>
        <end position="127"/>
    </location>
</feature>
<feature type="transmembrane region" description="Helical" evidence="5">
    <location>
        <begin position="236"/>
        <end position="254"/>
    </location>
</feature>
<dbReference type="GeneID" id="80909086"/>
<dbReference type="GO" id="GO:0000324">
    <property type="term" value="C:fungal-type vacuole"/>
    <property type="evidence" value="ECO:0007669"/>
    <property type="project" value="TreeGrafter"/>
</dbReference>
<dbReference type="PANTHER" id="PTHR31465:SF9">
    <property type="entry name" value="SPHINGOID LONG-CHAIN BASE TRANSPORTER RSB1"/>
    <property type="match status" value="1"/>
</dbReference>
<evidence type="ECO:0000256" key="2">
    <source>
        <dbReference type="ARBA" id="ARBA00022692"/>
    </source>
</evidence>
<dbReference type="OrthoDB" id="4521223at2759"/>
<comment type="subcellular location">
    <subcellularLocation>
        <location evidence="1">Membrane</location>
        <topology evidence="1">Multi-pass membrane protein</topology>
    </subcellularLocation>
</comment>
<keyword evidence="4 5" id="KW-0472">Membrane</keyword>
<evidence type="ECO:0000256" key="5">
    <source>
        <dbReference type="SAM" id="Phobius"/>
    </source>
</evidence>
<sequence>MDSTELLTLVIREAAKNSTTAAKPFRCKVGVCPLSMAIVNYQPTFAGNTIYGVCFIILLFIQLFFGIRKKTWTYMSAVCLGIFGEIVGYGGRLMLHDNPFDMNNFLIYLVPLTVAPALLTGGIYLCLSRVIVTVGADYSRIKPKMYTYIFVGCDLLSLILQSIGGAIASMANNTNSRDLGVHIMIAGLISQIISMIIFFVLWGDFAFRVKKAKNAGNLTGQAPLYGSLRADPSFRWFQWSLFAATLLIFIRSVYRVAELWGGFQSHLANDEVTFMIFEGPLIIIAVMMMTAFHPGRIFDDLWVSAGKGYRFTKHGDTGADDKIELIERQWQ</sequence>
<feature type="transmembrane region" description="Helical" evidence="5">
    <location>
        <begin position="45"/>
        <end position="65"/>
    </location>
</feature>